<reference evidence="1" key="1">
    <citation type="submission" date="2019-08" db="EMBL/GenBank/DDBJ databases">
        <authorList>
            <person name="Kucharzyk K."/>
            <person name="Murdoch R.W."/>
            <person name="Higgins S."/>
            <person name="Loffler F."/>
        </authorList>
    </citation>
    <scope>NUCLEOTIDE SEQUENCE</scope>
</reference>
<sequence>MLVALCRETVDELNDDVLQPSDGKAVDDVDDSAALHVQAKE</sequence>
<evidence type="ECO:0000313" key="1">
    <source>
        <dbReference type="EMBL" id="MPN20447.1"/>
    </source>
</evidence>
<protein>
    <submittedName>
        <fullName evidence="1">Uncharacterized protein</fullName>
    </submittedName>
</protein>
<comment type="caution">
    <text evidence="1">The sequence shown here is derived from an EMBL/GenBank/DDBJ whole genome shotgun (WGS) entry which is preliminary data.</text>
</comment>
<proteinExistence type="predicted"/>
<organism evidence="1">
    <name type="scientific">bioreactor metagenome</name>
    <dbReference type="NCBI Taxonomy" id="1076179"/>
    <lineage>
        <taxon>unclassified sequences</taxon>
        <taxon>metagenomes</taxon>
        <taxon>ecological metagenomes</taxon>
    </lineage>
</organism>
<dbReference type="EMBL" id="VSSQ01068213">
    <property type="protein sequence ID" value="MPN20447.1"/>
    <property type="molecule type" value="Genomic_DNA"/>
</dbReference>
<name>A0A645G0T8_9ZZZZ</name>
<gene>
    <name evidence="1" type="ORF">SDC9_167826</name>
</gene>
<dbReference type="AlphaFoldDB" id="A0A645G0T8"/>
<accession>A0A645G0T8</accession>